<keyword evidence="3" id="KW-1185">Reference proteome</keyword>
<dbReference type="GO" id="GO:0005929">
    <property type="term" value="C:cilium"/>
    <property type="evidence" value="ECO:0007669"/>
    <property type="project" value="TreeGrafter"/>
</dbReference>
<comment type="caution">
    <text evidence="2">The sequence shown here is derived from an EMBL/GenBank/DDBJ whole genome shotgun (WGS) entry which is preliminary data.</text>
</comment>
<feature type="compositionally biased region" description="Basic and acidic residues" evidence="1">
    <location>
        <begin position="1"/>
        <end position="24"/>
    </location>
</feature>
<keyword evidence="2" id="KW-0969">Cilium</keyword>
<evidence type="ECO:0000256" key="1">
    <source>
        <dbReference type="SAM" id="MobiDB-lite"/>
    </source>
</evidence>
<gene>
    <name evidence="2" type="primary">IFT74_0</name>
    <name evidence="2" type="ORF">FJT64_009921</name>
</gene>
<name>A0A6A4VKY1_AMPAM</name>
<feature type="compositionally biased region" description="Polar residues" evidence="1">
    <location>
        <begin position="25"/>
        <end position="43"/>
    </location>
</feature>
<dbReference type="EMBL" id="VIIS01001845">
    <property type="protein sequence ID" value="KAF0291980.1"/>
    <property type="molecule type" value="Genomic_DNA"/>
</dbReference>
<reference evidence="2 3" key="1">
    <citation type="submission" date="2019-07" db="EMBL/GenBank/DDBJ databases">
        <title>Draft genome assembly of a fouling barnacle, Amphibalanus amphitrite (Darwin, 1854): The first reference genome for Thecostraca.</title>
        <authorList>
            <person name="Kim W."/>
        </authorList>
    </citation>
    <scope>NUCLEOTIDE SEQUENCE [LARGE SCALE GENOMIC DNA]</scope>
    <source>
        <strain evidence="2">SNU_AA5</strain>
        <tissue evidence="2">Soma without cirri and trophi</tissue>
    </source>
</reference>
<protein>
    <submittedName>
        <fullName evidence="2">Intraflagellar transport protein 74</fullName>
    </submittedName>
</protein>
<keyword evidence="2" id="KW-0282">Flagellum</keyword>
<dbReference type="InterPro" id="IPR029602">
    <property type="entry name" value="IFT74"/>
</dbReference>
<sequence>MRYTSKDLSELRDSLSVKEGEASKSRSTLSDLGTKHQQLQANHQKIEALDEKVREEMKTLREKMSKMREEMVVLSDLPALK</sequence>
<accession>A0A6A4VKY1</accession>
<feature type="region of interest" description="Disordered" evidence="1">
    <location>
        <begin position="1"/>
        <end position="43"/>
    </location>
</feature>
<evidence type="ECO:0000313" key="3">
    <source>
        <dbReference type="Proteomes" id="UP000440578"/>
    </source>
</evidence>
<dbReference type="GO" id="GO:0048487">
    <property type="term" value="F:beta-tubulin binding"/>
    <property type="evidence" value="ECO:0007669"/>
    <property type="project" value="InterPro"/>
</dbReference>
<evidence type="ECO:0000313" key="2">
    <source>
        <dbReference type="EMBL" id="KAF0291980.1"/>
    </source>
</evidence>
<dbReference type="OrthoDB" id="444379at2759"/>
<dbReference type="GO" id="GO:0030992">
    <property type="term" value="C:intraciliary transport particle B"/>
    <property type="evidence" value="ECO:0007669"/>
    <property type="project" value="InterPro"/>
</dbReference>
<keyword evidence="2" id="KW-0966">Cell projection</keyword>
<dbReference type="GO" id="GO:0035735">
    <property type="term" value="P:intraciliary transport involved in cilium assembly"/>
    <property type="evidence" value="ECO:0007669"/>
    <property type="project" value="TreeGrafter"/>
</dbReference>
<dbReference type="PANTHER" id="PTHR31432:SF0">
    <property type="entry name" value="INTRAFLAGELLAR TRANSPORT PROTEIN 74 HOMOLOG"/>
    <property type="match status" value="1"/>
</dbReference>
<dbReference type="AlphaFoldDB" id="A0A6A4VKY1"/>
<organism evidence="2 3">
    <name type="scientific">Amphibalanus amphitrite</name>
    <name type="common">Striped barnacle</name>
    <name type="synonym">Balanus amphitrite</name>
    <dbReference type="NCBI Taxonomy" id="1232801"/>
    <lineage>
        <taxon>Eukaryota</taxon>
        <taxon>Metazoa</taxon>
        <taxon>Ecdysozoa</taxon>
        <taxon>Arthropoda</taxon>
        <taxon>Crustacea</taxon>
        <taxon>Multicrustacea</taxon>
        <taxon>Cirripedia</taxon>
        <taxon>Thoracica</taxon>
        <taxon>Thoracicalcarea</taxon>
        <taxon>Balanomorpha</taxon>
        <taxon>Balanoidea</taxon>
        <taxon>Balanidae</taxon>
        <taxon>Amphibalaninae</taxon>
        <taxon>Amphibalanus</taxon>
    </lineage>
</organism>
<dbReference type="Proteomes" id="UP000440578">
    <property type="component" value="Unassembled WGS sequence"/>
</dbReference>
<proteinExistence type="predicted"/>
<dbReference type="PANTHER" id="PTHR31432">
    <property type="entry name" value="INTRAFLAGELLAR TRANSPORT PROTEIN 74 HOMOLOG"/>
    <property type="match status" value="1"/>
</dbReference>